<name>A0A402D6J0_9BACT</name>
<keyword evidence="2" id="KW-1185">Reference proteome</keyword>
<dbReference type="AlphaFoldDB" id="A0A402D6J0"/>
<proteinExistence type="predicted"/>
<reference evidence="1 2" key="1">
    <citation type="journal article" date="2019" name="Int. J. Syst. Evol. Microbiol.">
        <title>Capsulimonas corticalis gen. nov., sp. nov., an aerobic capsulated bacterium, of a novel bacterial order, Capsulimonadales ord. nov., of the class Armatimonadia of the phylum Armatimonadetes.</title>
        <authorList>
            <person name="Li J."/>
            <person name="Kudo C."/>
            <person name="Tonouchi A."/>
        </authorList>
    </citation>
    <scope>NUCLEOTIDE SEQUENCE [LARGE SCALE GENOMIC DNA]</scope>
    <source>
        <strain evidence="1 2">AX-7</strain>
    </source>
</reference>
<organism evidence="1 2">
    <name type="scientific">Capsulimonas corticalis</name>
    <dbReference type="NCBI Taxonomy" id="2219043"/>
    <lineage>
        <taxon>Bacteria</taxon>
        <taxon>Bacillati</taxon>
        <taxon>Armatimonadota</taxon>
        <taxon>Armatimonadia</taxon>
        <taxon>Capsulimonadales</taxon>
        <taxon>Capsulimonadaceae</taxon>
        <taxon>Capsulimonas</taxon>
    </lineage>
</organism>
<dbReference type="RefSeq" id="WP_125206399.1">
    <property type="nucleotide sequence ID" value="NZ_AP025739.1"/>
</dbReference>
<evidence type="ECO:0000313" key="1">
    <source>
        <dbReference type="EMBL" id="BDI32452.1"/>
    </source>
</evidence>
<sequence>MSKPLKPQVIIAIIAAALLMVFLIGYNNVKATSAPERTDAAHRDIIASMARAREASHKGAKP</sequence>
<dbReference type="EMBL" id="AP025739">
    <property type="protein sequence ID" value="BDI32452.1"/>
    <property type="molecule type" value="Genomic_DNA"/>
</dbReference>
<dbReference type="Proteomes" id="UP000287394">
    <property type="component" value="Chromosome"/>
</dbReference>
<accession>A0A402D6J0</accession>
<gene>
    <name evidence="1" type="ORF">CCAX7_45030</name>
</gene>
<dbReference type="KEGG" id="ccot:CCAX7_45030"/>
<protein>
    <submittedName>
        <fullName evidence="1">Uncharacterized protein</fullName>
    </submittedName>
</protein>
<evidence type="ECO:0000313" key="2">
    <source>
        <dbReference type="Proteomes" id="UP000287394"/>
    </source>
</evidence>